<feature type="region of interest" description="Disordered" evidence="1">
    <location>
        <begin position="1"/>
        <end position="44"/>
    </location>
</feature>
<name>A0A3M6V0M9_POCDA</name>
<accession>A0A3M6V0M9</accession>
<evidence type="ECO:0000313" key="2">
    <source>
        <dbReference type="EMBL" id="RMX59389.1"/>
    </source>
</evidence>
<feature type="compositionally biased region" description="Polar residues" evidence="1">
    <location>
        <begin position="9"/>
        <end position="20"/>
    </location>
</feature>
<evidence type="ECO:0000256" key="1">
    <source>
        <dbReference type="SAM" id="MobiDB-lite"/>
    </source>
</evidence>
<sequence>MDLSKKRQTFTPERQASLSVGENKAPGRYLPRPSLQPKRYSSPPGTLRLTEEVDQQNQTLNCAPSPDIGRRSGLSRKHYYGSLEAVSIQQFTFRRWYLVIYRFSKA</sequence>
<comment type="caution">
    <text evidence="2">The sequence shown here is derived from an EMBL/GenBank/DDBJ whole genome shotgun (WGS) entry which is preliminary data.</text>
</comment>
<organism evidence="2 3">
    <name type="scientific">Pocillopora damicornis</name>
    <name type="common">Cauliflower coral</name>
    <name type="synonym">Millepora damicornis</name>
    <dbReference type="NCBI Taxonomy" id="46731"/>
    <lineage>
        <taxon>Eukaryota</taxon>
        <taxon>Metazoa</taxon>
        <taxon>Cnidaria</taxon>
        <taxon>Anthozoa</taxon>
        <taxon>Hexacorallia</taxon>
        <taxon>Scleractinia</taxon>
        <taxon>Astrocoeniina</taxon>
        <taxon>Pocilloporidae</taxon>
        <taxon>Pocillopora</taxon>
    </lineage>
</organism>
<protein>
    <submittedName>
        <fullName evidence="2">Uncharacterized protein</fullName>
    </submittedName>
</protein>
<dbReference type="EMBL" id="RCHS01000358">
    <property type="protein sequence ID" value="RMX59389.1"/>
    <property type="molecule type" value="Genomic_DNA"/>
</dbReference>
<gene>
    <name evidence="2" type="ORF">pdam_00019339</name>
</gene>
<dbReference type="AlphaFoldDB" id="A0A3M6V0M9"/>
<evidence type="ECO:0000313" key="3">
    <source>
        <dbReference type="Proteomes" id="UP000275408"/>
    </source>
</evidence>
<keyword evidence="3" id="KW-1185">Reference proteome</keyword>
<proteinExistence type="predicted"/>
<dbReference type="Proteomes" id="UP000275408">
    <property type="component" value="Unassembled WGS sequence"/>
</dbReference>
<dbReference type="OrthoDB" id="2499658at2759"/>
<reference evidence="2 3" key="1">
    <citation type="journal article" date="2018" name="Sci. Rep.">
        <title>Comparative analysis of the Pocillopora damicornis genome highlights role of immune system in coral evolution.</title>
        <authorList>
            <person name="Cunning R."/>
            <person name="Bay R.A."/>
            <person name="Gillette P."/>
            <person name="Baker A.C."/>
            <person name="Traylor-Knowles N."/>
        </authorList>
    </citation>
    <scope>NUCLEOTIDE SEQUENCE [LARGE SCALE GENOMIC DNA]</scope>
    <source>
        <strain evidence="2">RSMAS</strain>
        <tissue evidence="2">Whole animal</tissue>
    </source>
</reference>